<evidence type="ECO:0000256" key="4">
    <source>
        <dbReference type="ARBA" id="ARBA00009320"/>
    </source>
</evidence>
<protein>
    <recommendedName>
        <fullName evidence="5">branched-chain-amino-acid transaminase</fullName>
        <ecNumber evidence="5">2.6.1.42</ecNumber>
    </recommendedName>
</protein>
<comment type="pathway">
    <text evidence="2">Amino-acid biosynthesis; L-valine biosynthesis; L-valine from pyruvate: step 4/4.</text>
</comment>
<name>A0ABR7X0E9_9SPHI</name>
<comment type="similarity">
    <text evidence="4">Belongs to the class-IV pyridoxal-phosphate-dependent aminotransferase family.</text>
</comment>
<dbReference type="Pfam" id="PF01063">
    <property type="entry name" value="Aminotran_4"/>
    <property type="match status" value="1"/>
</dbReference>
<dbReference type="EMBL" id="JACWMW010000001">
    <property type="protein sequence ID" value="MBD1384071.1"/>
    <property type="molecule type" value="Genomic_DNA"/>
</dbReference>
<comment type="pathway">
    <text evidence="1">Amino-acid biosynthesis; L-isoleucine biosynthesis; L-isoleucine from 2-oxobutanoate: step 4/4.</text>
</comment>
<evidence type="ECO:0000256" key="1">
    <source>
        <dbReference type="ARBA" id="ARBA00004824"/>
    </source>
</evidence>
<dbReference type="CDD" id="cd00449">
    <property type="entry name" value="PLPDE_IV"/>
    <property type="match status" value="1"/>
</dbReference>
<proteinExistence type="inferred from homology"/>
<organism evidence="9 10">
    <name type="scientific">Mucilaginibacter rigui</name>
    <dbReference type="NCBI Taxonomy" id="534635"/>
    <lineage>
        <taxon>Bacteria</taxon>
        <taxon>Pseudomonadati</taxon>
        <taxon>Bacteroidota</taxon>
        <taxon>Sphingobacteriia</taxon>
        <taxon>Sphingobacteriales</taxon>
        <taxon>Sphingobacteriaceae</taxon>
        <taxon>Mucilaginibacter</taxon>
    </lineage>
</organism>
<evidence type="ECO:0000256" key="7">
    <source>
        <dbReference type="ARBA" id="ARBA00048798"/>
    </source>
</evidence>
<evidence type="ECO:0000256" key="5">
    <source>
        <dbReference type="ARBA" id="ARBA00013053"/>
    </source>
</evidence>
<evidence type="ECO:0000256" key="3">
    <source>
        <dbReference type="ARBA" id="ARBA00005072"/>
    </source>
</evidence>
<evidence type="ECO:0000256" key="2">
    <source>
        <dbReference type="ARBA" id="ARBA00004931"/>
    </source>
</evidence>
<evidence type="ECO:0000313" key="10">
    <source>
        <dbReference type="Proteomes" id="UP000618754"/>
    </source>
</evidence>
<dbReference type="Proteomes" id="UP000618754">
    <property type="component" value="Unassembled WGS sequence"/>
</dbReference>
<dbReference type="InterPro" id="IPR043132">
    <property type="entry name" value="BCAT-like_C"/>
</dbReference>
<comment type="catalytic activity">
    <reaction evidence="6">
        <text>L-valine + 2-oxoglutarate = 3-methyl-2-oxobutanoate + L-glutamate</text>
        <dbReference type="Rhea" id="RHEA:24813"/>
        <dbReference type="ChEBI" id="CHEBI:11851"/>
        <dbReference type="ChEBI" id="CHEBI:16810"/>
        <dbReference type="ChEBI" id="CHEBI:29985"/>
        <dbReference type="ChEBI" id="CHEBI:57762"/>
        <dbReference type="EC" id="2.6.1.42"/>
    </reaction>
</comment>
<dbReference type="InterPro" id="IPR050571">
    <property type="entry name" value="Class-IV_PLP-Dep_Aminotrnsfr"/>
</dbReference>
<dbReference type="RefSeq" id="WP_191173976.1">
    <property type="nucleotide sequence ID" value="NZ_JACWMW010000001.1"/>
</dbReference>
<dbReference type="EC" id="2.6.1.42" evidence="5"/>
<keyword evidence="10" id="KW-1185">Reference proteome</keyword>
<evidence type="ECO:0000256" key="6">
    <source>
        <dbReference type="ARBA" id="ARBA00048212"/>
    </source>
</evidence>
<comment type="catalytic activity">
    <reaction evidence="7">
        <text>L-isoleucine + 2-oxoglutarate = (S)-3-methyl-2-oxopentanoate + L-glutamate</text>
        <dbReference type="Rhea" id="RHEA:24801"/>
        <dbReference type="ChEBI" id="CHEBI:16810"/>
        <dbReference type="ChEBI" id="CHEBI:29985"/>
        <dbReference type="ChEBI" id="CHEBI:35146"/>
        <dbReference type="ChEBI" id="CHEBI:58045"/>
        <dbReference type="EC" id="2.6.1.42"/>
    </reaction>
</comment>
<dbReference type="InterPro" id="IPR043131">
    <property type="entry name" value="BCAT-like_N"/>
</dbReference>
<accession>A0ABR7X0E9</accession>
<dbReference type="Gene3D" id="3.20.10.10">
    <property type="entry name" value="D-amino Acid Aminotransferase, subunit A, domain 2"/>
    <property type="match status" value="1"/>
</dbReference>
<comment type="caution">
    <text evidence="9">The sequence shown here is derived from an EMBL/GenBank/DDBJ whole genome shotgun (WGS) entry which is preliminary data.</text>
</comment>
<reference evidence="9 10" key="1">
    <citation type="submission" date="2020-09" db="EMBL/GenBank/DDBJ databases">
        <title>Novel species of Mucilaginibacter isolated from a glacier on the Tibetan Plateau.</title>
        <authorList>
            <person name="Liu Q."/>
            <person name="Xin Y.-H."/>
        </authorList>
    </citation>
    <scope>NUCLEOTIDE SEQUENCE [LARGE SCALE GENOMIC DNA]</scope>
    <source>
        <strain evidence="9 10">CGMCC 1.13878</strain>
    </source>
</reference>
<comment type="pathway">
    <text evidence="3">Amino-acid biosynthesis; L-leucine biosynthesis; L-leucine from 3-methyl-2-oxobutanoate: step 4/4.</text>
</comment>
<dbReference type="GO" id="GO:0008483">
    <property type="term" value="F:transaminase activity"/>
    <property type="evidence" value="ECO:0007669"/>
    <property type="project" value="UniProtKB-KW"/>
</dbReference>
<evidence type="ECO:0000313" key="9">
    <source>
        <dbReference type="EMBL" id="MBD1384071.1"/>
    </source>
</evidence>
<dbReference type="PANTHER" id="PTHR42743">
    <property type="entry name" value="AMINO-ACID AMINOTRANSFERASE"/>
    <property type="match status" value="1"/>
</dbReference>
<dbReference type="SUPFAM" id="SSF56752">
    <property type="entry name" value="D-aminoacid aminotransferase-like PLP-dependent enzymes"/>
    <property type="match status" value="1"/>
</dbReference>
<dbReference type="PANTHER" id="PTHR42743:SF11">
    <property type="entry name" value="AMINODEOXYCHORISMATE LYASE"/>
    <property type="match status" value="1"/>
</dbReference>
<keyword evidence="9" id="KW-0808">Transferase</keyword>
<dbReference type="Gene3D" id="3.30.470.10">
    <property type="match status" value="1"/>
</dbReference>
<dbReference type="InterPro" id="IPR001544">
    <property type="entry name" value="Aminotrans_IV"/>
</dbReference>
<evidence type="ECO:0000256" key="8">
    <source>
        <dbReference type="ARBA" id="ARBA00049229"/>
    </source>
</evidence>
<keyword evidence="9" id="KW-0032">Aminotransferase</keyword>
<sequence>MPPVYINFNGEILPADSILLTIANRAFRYGDGLFESMRVMKGKLKFPELHAERLQKGMKALKIDGYSQADSWFLKEKVEELARRNKIKHGRLRLTVFRDAEGLYTPTQNKMAYCLEIQPIDEPRYFLNERGLIMDVYTELPKPLNWLSNIKTCNSLIYVMAGIYKQQNKLDDVFLINQNRFLCEANSSNIFVWYQNHLYTPALSEGCVEGVMRRVVIQLALDNNIPVTEAQINPEILNAADEVFLTNATKGIQWVMGYGVKRYFNRISKALMDELNKL</sequence>
<dbReference type="InterPro" id="IPR036038">
    <property type="entry name" value="Aminotransferase-like"/>
</dbReference>
<comment type="catalytic activity">
    <reaction evidence="8">
        <text>L-leucine + 2-oxoglutarate = 4-methyl-2-oxopentanoate + L-glutamate</text>
        <dbReference type="Rhea" id="RHEA:18321"/>
        <dbReference type="ChEBI" id="CHEBI:16810"/>
        <dbReference type="ChEBI" id="CHEBI:17865"/>
        <dbReference type="ChEBI" id="CHEBI:29985"/>
        <dbReference type="ChEBI" id="CHEBI:57427"/>
        <dbReference type="EC" id="2.6.1.42"/>
    </reaction>
</comment>
<gene>
    <name evidence="9" type="ORF">IDJ75_02185</name>
</gene>